<dbReference type="OrthoDB" id="9796381at2"/>
<reference evidence="2 3" key="1">
    <citation type="submission" date="2018-06" db="EMBL/GenBank/DDBJ databases">
        <authorList>
            <consortium name="Pathogen Informatics"/>
            <person name="Doyle S."/>
        </authorList>
    </citation>
    <scope>NUCLEOTIDE SEQUENCE [LARGE SCALE GENOMIC DNA]</scope>
    <source>
        <strain evidence="2 3">NCTC13149</strain>
    </source>
</reference>
<dbReference type="EMBL" id="UGSZ01000001">
    <property type="protein sequence ID" value="SUB57522.1"/>
    <property type="molecule type" value="Genomic_DNA"/>
</dbReference>
<proteinExistence type="predicted"/>
<organism evidence="2 3">
    <name type="scientific">Peptoniphilus lacrimalis</name>
    <dbReference type="NCBI Taxonomy" id="33031"/>
    <lineage>
        <taxon>Bacteria</taxon>
        <taxon>Bacillati</taxon>
        <taxon>Bacillota</taxon>
        <taxon>Tissierellia</taxon>
        <taxon>Tissierellales</taxon>
        <taxon>Peptoniphilaceae</taxon>
        <taxon>Peptoniphilus</taxon>
    </lineage>
</organism>
<dbReference type="CDD" id="cd04301">
    <property type="entry name" value="NAT_SF"/>
    <property type="match status" value="1"/>
</dbReference>
<evidence type="ECO:0000313" key="3">
    <source>
        <dbReference type="Proteomes" id="UP000255517"/>
    </source>
</evidence>
<dbReference type="RefSeq" id="WP_036746275.1">
    <property type="nucleotide sequence ID" value="NZ_UGSZ01000001.1"/>
</dbReference>
<gene>
    <name evidence="2" type="ORF">NCTC13149_01365</name>
</gene>
<dbReference type="AlphaFoldDB" id="A0A379C593"/>
<dbReference type="Proteomes" id="UP000255517">
    <property type="component" value="Unassembled WGS sequence"/>
</dbReference>
<feature type="domain" description="N-acetyltransferase" evidence="1">
    <location>
        <begin position="7"/>
        <end position="172"/>
    </location>
</feature>
<dbReference type="Pfam" id="PF00583">
    <property type="entry name" value="Acetyltransf_1"/>
    <property type="match status" value="1"/>
</dbReference>
<accession>A0A379C593</accession>
<name>A0A379C593_9FIRM</name>
<dbReference type="Gene3D" id="3.40.630.30">
    <property type="match status" value="1"/>
</dbReference>
<dbReference type="PROSITE" id="PS51186">
    <property type="entry name" value="GNAT"/>
    <property type="match status" value="1"/>
</dbReference>
<dbReference type="InterPro" id="IPR016181">
    <property type="entry name" value="Acyl_CoA_acyltransferase"/>
</dbReference>
<dbReference type="STRING" id="1122949.GCA_000378725_01103"/>
<dbReference type="GO" id="GO:0016747">
    <property type="term" value="F:acyltransferase activity, transferring groups other than amino-acyl groups"/>
    <property type="evidence" value="ECO:0007669"/>
    <property type="project" value="InterPro"/>
</dbReference>
<sequence length="172" mass="20195">MNENNKMIFRLCKKSDKEKILKIYDDGSKALNKLGVDQWQGSKKPNLDNLEELITNKNLYVLESDDIIATALLRNYDKDYDNIDGKWVYEGPYIVIHRFATKSEIHRKGYGKFLFKEIEKFAKNNNIDILRIDTHEENLPMLGLLKSLAFKYRGIIYIDGKDKRLAFEKKLT</sequence>
<evidence type="ECO:0000313" key="2">
    <source>
        <dbReference type="EMBL" id="SUB57522.1"/>
    </source>
</evidence>
<dbReference type="SUPFAM" id="SSF55729">
    <property type="entry name" value="Acyl-CoA N-acyltransferases (Nat)"/>
    <property type="match status" value="1"/>
</dbReference>
<dbReference type="InterPro" id="IPR000182">
    <property type="entry name" value="GNAT_dom"/>
</dbReference>
<keyword evidence="2" id="KW-0808">Transferase</keyword>
<protein>
    <submittedName>
        <fullName evidence="2">Acetyltransferase (GNAT) family</fullName>
    </submittedName>
</protein>
<evidence type="ECO:0000259" key="1">
    <source>
        <dbReference type="PROSITE" id="PS51186"/>
    </source>
</evidence>